<dbReference type="OrthoDB" id="8966183at2"/>
<dbReference type="GO" id="GO:0003700">
    <property type="term" value="F:DNA-binding transcription factor activity"/>
    <property type="evidence" value="ECO:0007669"/>
    <property type="project" value="InterPro"/>
</dbReference>
<dbReference type="PROSITE" id="PS50995">
    <property type="entry name" value="HTH_MARR_2"/>
    <property type="match status" value="1"/>
</dbReference>
<evidence type="ECO:0000313" key="2">
    <source>
        <dbReference type="EMBL" id="RMI45536.1"/>
    </source>
</evidence>
<protein>
    <submittedName>
        <fullName evidence="2">MarR family transcriptional regulator</fullName>
    </submittedName>
</protein>
<dbReference type="InterPro" id="IPR052526">
    <property type="entry name" value="HTH-type_Bedaq_tolerance"/>
</dbReference>
<proteinExistence type="predicted"/>
<dbReference type="SUPFAM" id="SSF46785">
    <property type="entry name" value="Winged helix' DNA-binding domain"/>
    <property type="match status" value="1"/>
</dbReference>
<evidence type="ECO:0000259" key="1">
    <source>
        <dbReference type="PROSITE" id="PS50995"/>
    </source>
</evidence>
<dbReference type="InterPro" id="IPR036388">
    <property type="entry name" value="WH-like_DNA-bd_sf"/>
</dbReference>
<dbReference type="Proteomes" id="UP000282674">
    <property type="component" value="Unassembled WGS sequence"/>
</dbReference>
<dbReference type="PANTHER" id="PTHR39515:SF2">
    <property type="entry name" value="HTH-TYPE TRANSCRIPTIONAL REGULATOR RV0880"/>
    <property type="match status" value="1"/>
</dbReference>
<dbReference type="AlphaFoldDB" id="A0A3M2M7G1"/>
<dbReference type="Pfam" id="PF01047">
    <property type="entry name" value="MarR"/>
    <property type="match status" value="1"/>
</dbReference>
<sequence length="146" mass="15663">MEQFTAAFIRLASVEQMSFTTLGVLHTLAGRGPMRLSELTASERVTQPAMTQLVTRLERDGLAVRSPDPSDGRAVLVRVTPAGAKAVEARRTERTDRLTAMCDQLDPHHRQALAASLPALLEMARLAAAQAPGRPTAPRPPEGATS</sequence>
<dbReference type="InterPro" id="IPR036390">
    <property type="entry name" value="WH_DNA-bd_sf"/>
</dbReference>
<dbReference type="Gene3D" id="1.10.10.10">
    <property type="entry name" value="Winged helix-like DNA-binding domain superfamily/Winged helix DNA-binding domain"/>
    <property type="match status" value="1"/>
</dbReference>
<accession>A0A3M2M7G1</accession>
<evidence type="ECO:0000313" key="3">
    <source>
        <dbReference type="Proteomes" id="UP000282674"/>
    </source>
</evidence>
<dbReference type="EMBL" id="RFFG01000013">
    <property type="protein sequence ID" value="RMI45536.1"/>
    <property type="molecule type" value="Genomic_DNA"/>
</dbReference>
<dbReference type="PANTHER" id="PTHR39515">
    <property type="entry name" value="CONSERVED PROTEIN"/>
    <property type="match status" value="1"/>
</dbReference>
<name>A0A3M2M7G1_9ACTN</name>
<feature type="domain" description="HTH marR-type" evidence="1">
    <location>
        <begin position="1"/>
        <end position="122"/>
    </location>
</feature>
<dbReference type="InterPro" id="IPR000835">
    <property type="entry name" value="HTH_MarR-typ"/>
</dbReference>
<dbReference type="SMART" id="SM00347">
    <property type="entry name" value="HTH_MARR"/>
    <property type="match status" value="1"/>
</dbReference>
<gene>
    <name evidence="2" type="ORF">EBO15_09755</name>
</gene>
<comment type="caution">
    <text evidence="2">The sequence shown here is derived from an EMBL/GenBank/DDBJ whole genome shotgun (WGS) entry which is preliminary data.</text>
</comment>
<organism evidence="2 3">
    <name type="scientific">Actinomadura harenae</name>
    <dbReference type="NCBI Taxonomy" id="2483351"/>
    <lineage>
        <taxon>Bacteria</taxon>
        <taxon>Bacillati</taxon>
        <taxon>Actinomycetota</taxon>
        <taxon>Actinomycetes</taxon>
        <taxon>Streptosporangiales</taxon>
        <taxon>Thermomonosporaceae</taxon>
        <taxon>Actinomadura</taxon>
    </lineage>
</organism>
<reference evidence="2 3" key="1">
    <citation type="submission" date="2018-10" db="EMBL/GenBank/DDBJ databases">
        <title>Isolation from soil.</title>
        <authorList>
            <person name="Hu J."/>
        </authorList>
    </citation>
    <scope>NUCLEOTIDE SEQUENCE [LARGE SCALE GENOMIC DNA]</scope>
    <source>
        <strain evidence="2 3">NEAU-Ht49</strain>
    </source>
</reference>
<keyword evidence="3" id="KW-1185">Reference proteome</keyword>